<dbReference type="Gene3D" id="1.25.40.10">
    <property type="entry name" value="Tetratricopeptide repeat domain"/>
    <property type="match status" value="1"/>
</dbReference>
<dbReference type="InterPro" id="IPR011990">
    <property type="entry name" value="TPR-like_helical_dom_sf"/>
</dbReference>
<keyword evidence="4" id="KW-1185">Reference proteome</keyword>
<dbReference type="Gene3D" id="1.10.10.10">
    <property type="entry name" value="Winged helix-like DNA-binding domain superfamily/Winged helix DNA-binding domain"/>
    <property type="match status" value="1"/>
</dbReference>
<dbReference type="SUPFAM" id="SSF48452">
    <property type="entry name" value="TPR-like"/>
    <property type="match status" value="1"/>
</dbReference>
<gene>
    <name evidence="3" type="ORF">CSO01_34060</name>
</gene>
<sequence length="359" mass="39107">MRELRVQMLGPFSLLDGRSGEPGVPRPLLRKAQDLLALILLSPHGVILRETAAEALWPESSVEASKKSMRQALWQIHQATDEPAVLPMPTLGRPSGGLRVSSVPVRQRSGHDGQEGADAGRLVLCEGEALRVNPVRPLQVDVTEVTEAARRAQLLGAGTPDEATLSELERAADLYRGPLLAGCYDEWCLAPRARLEDRALTLLDTLSRGHEGRGDLAAAIVWAQRLLDVEPAHERTHRRLMRLYYRTGDRTRALRQLHRCRWVLQHELGVRPSAQTEELGAAIGADRLAGSVLPDTGSVPVVVVDRDQAAHPEDGGVADAFRAELVALRLSVEAIGERLRQRGETSPADAPMSGPRLPG</sequence>
<feature type="region of interest" description="Disordered" evidence="1">
    <location>
        <begin position="339"/>
        <end position="359"/>
    </location>
</feature>
<evidence type="ECO:0000256" key="1">
    <source>
        <dbReference type="SAM" id="MobiDB-lite"/>
    </source>
</evidence>
<dbReference type="InterPro" id="IPR005158">
    <property type="entry name" value="BTAD"/>
</dbReference>
<evidence type="ECO:0000313" key="3">
    <source>
        <dbReference type="EMBL" id="GEP70691.1"/>
    </source>
</evidence>
<reference evidence="3 4" key="1">
    <citation type="submission" date="2019-07" db="EMBL/GenBank/DDBJ databases">
        <title>Whole genome shotgun sequence of Cellulomonas soli NBRC 109434.</title>
        <authorList>
            <person name="Hosoyama A."/>
            <person name="Uohara A."/>
            <person name="Ohji S."/>
            <person name="Ichikawa N."/>
        </authorList>
    </citation>
    <scope>NUCLEOTIDE SEQUENCE [LARGE SCALE GENOMIC DNA]</scope>
    <source>
        <strain evidence="3 4">NBRC 109434</strain>
    </source>
</reference>
<evidence type="ECO:0000259" key="2">
    <source>
        <dbReference type="SMART" id="SM01043"/>
    </source>
</evidence>
<dbReference type="Proteomes" id="UP000321798">
    <property type="component" value="Unassembled WGS sequence"/>
</dbReference>
<dbReference type="OrthoDB" id="5509004at2"/>
<accession>A0A512PHJ2</accession>
<name>A0A512PHJ2_9CELL</name>
<dbReference type="SMART" id="SM01043">
    <property type="entry name" value="BTAD"/>
    <property type="match status" value="1"/>
</dbReference>
<feature type="region of interest" description="Disordered" evidence="1">
    <location>
        <begin position="86"/>
        <end position="117"/>
    </location>
</feature>
<feature type="domain" description="Bacterial transcriptional activator" evidence="2">
    <location>
        <begin position="140"/>
        <end position="284"/>
    </location>
</feature>
<organism evidence="3 4">
    <name type="scientific">Cellulomonas soli</name>
    <dbReference type="NCBI Taxonomy" id="931535"/>
    <lineage>
        <taxon>Bacteria</taxon>
        <taxon>Bacillati</taxon>
        <taxon>Actinomycetota</taxon>
        <taxon>Actinomycetes</taxon>
        <taxon>Micrococcales</taxon>
        <taxon>Cellulomonadaceae</taxon>
        <taxon>Cellulomonas</taxon>
    </lineage>
</organism>
<dbReference type="PANTHER" id="PTHR35807">
    <property type="entry name" value="TRANSCRIPTIONAL REGULATOR REDD-RELATED"/>
    <property type="match status" value="1"/>
</dbReference>
<dbReference type="Pfam" id="PF03704">
    <property type="entry name" value="BTAD"/>
    <property type="match status" value="1"/>
</dbReference>
<evidence type="ECO:0000313" key="4">
    <source>
        <dbReference type="Proteomes" id="UP000321798"/>
    </source>
</evidence>
<dbReference type="InterPro" id="IPR051677">
    <property type="entry name" value="AfsR-DnrI-RedD_regulator"/>
</dbReference>
<dbReference type="EMBL" id="BKAL01000015">
    <property type="protein sequence ID" value="GEP70691.1"/>
    <property type="molecule type" value="Genomic_DNA"/>
</dbReference>
<comment type="caution">
    <text evidence="3">The sequence shown here is derived from an EMBL/GenBank/DDBJ whole genome shotgun (WGS) entry which is preliminary data.</text>
</comment>
<protein>
    <recommendedName>
        <fullName evidence="2">Bacterial transcriptional activator domain-containing protein</fullName>
    </recommendedName>
</protein>
<dbReference type="AlphaFoldDB" id="A0A512PHJ2"/>
<dbReference type="InterPro" id="IPR036388">
    <property type="entry name" value="WH-like_DNA-bd_sf"/>
</dbReference>
<dbReference type="RefSeq" id="WP_146954466.1">
    <property type="nucleotide sequence ID" value="NZ_BAABBJ010000012.1"/>
</dbReference>
<proteinExistence type="predicted"/>